<gene>
    <name evidence="11" type="ORF">K8V20_02740</name>
</gene>
<evidence type="ECO:0000256" key="5">
    <source>
        <dbReference type="ARBA" id="ARBA00022519"/>
    </source>
</evidence>
<keyword evidence="4 9" id="KW-1003">Cell membrane</keyword>
<keyword evidence="8 9" id="KW-0472">Membrane</keyword>
<dbReference type="EMBL" id="DYVE01000070">
    <property type="protein sequence ID" value="HJG27551.1"/>
    <property type="molecule type" value="Genomic_DNA"/>
</dbReference>
<feature type="transmembrane region" description="Helical" evidence="9">
    <location>
        <begin position="127"/>
        <end position="151"/>
    </location>
</feature>
<evidence type="ECO:0000256" key="8">
    <source>
        <dbReference type="ARBA" id="ARBA00023136"/>
    </source>
</evidence>
<keyword evidence="6 9" id="KW-0812">Transmembrane</keyword>
<dbReference type="GO" id="GO:0005886">
    <property type="term" value="C:plasma membrane"/>
    <property type="evidence" value="ECO:0007669"/>
    <property type="project" value="UniProtKB-SubCell"/>
</dbReference>
<feature type="transmembrane region" description="Helical" evidence="9">
    <location>
        <begin position="85"/>
        <end position="106"/>
    </location>
</feature>
<dbReference type="PANTHER" id="PTHR30413">
    <property type="entry name" value="INNER MEMBRANE TRANSPORT PERMEASE"/>
    <property type="match status" value="1"/>
</dbReference>
<keyword evidence="5" id="KW-0997">Cell inner membrane</keyword>
<evidence type="ECO:0000256" key="7">
    <source>
        <dbReference type="ARBA" id="ARBA00022989"/>
    </source>
</evidence>
<feature type="domain" description="ABC transmembrane type-2" evidence="10">
    <location>
        <begin position="50"/>
        <end position="278"/>
    </location>
</feature>
<evidence type="ECO:0000256" key="1">
    <source>
        <dbReference type="ARBA" id="ARBA00004429"/>
    </source>
</evidence>
<dbReference type="GO" id="GO:0015920">
    <property type="term" value="P:lipopolysaccharide transport"/>
    <property type="evidence" value="ECO:0007669"/>
    <property type="project" value="TreeGrafter"/>
</dbReference>
<accession>A0A921LMI4</accession>
<evidence type="ECO:0000256" key="6">
    <source>
        <dbReference type="ARBA" id="ARBA00022692"/>
    </source>
</evidence>
<comment type="caution">
    <text evidence="11">The sequence shown here is derived from an EMBL/GenBank/DDBJ whole genome shotgun (WGS) entry which is preliminary data.</text>
</comment>
<keyword evidence="3 9" id="KW-0813">Transport</keyword>
<evidence type="ECO:0000256" key="2">
    <source>
        <dbReference type="ARBA" id="ARBA00007783"/>
    </source>
</evidence>
<evidence type="ECO:0000259" key="10">
    <source>
        <dbReference type="PROSITE" id="PS51012"/>
    </source>
</evidence>
<feature type="transmembrane region" description="Helical" evidence="9">
    <location>
        <begin position="49"/>
        <end position="73"/>
    </location>
</feature>
<dbReference type="Proteomes" id="UP000782880">
    <property type="component" value="Unassembled WGS sequence"/>
</dbReference>
<dbReference type="GO" id="GO:0140359">
    <property type="term" value="F:ABC-type transporter activity"/>
    <property type="evidence" value="ECO:0007669"/>
    <property type="project" value="InterPro"/>
</dbReference>
<evidence type="ECO:0000256" key="4">
    <source>
        <dbReference type="ARBA" id="ARBA00022475"/>
    </source>
</evidence>
<reference evidence="11" key="1">
    <citation type="journal article" date="2021" name="PeerJ">
        <title>Extensive microbial diversity within the chicken gut microbiome revealed by metagenomics and culture.</title>
        <authorList>
            <person name="Gilroy R."/>
            <person name="Ravi A."/>
            <person name="Getino M."/>
            <person name="Pursley I."/>
            <person name="Horton D.L."/>
            <person name="Alikhan N.F."/>
            <person name="Baker D."/>
            <person name="Gharbi K."/>
            <person name="Hall N."/>
            <person name="Watson M."/>
            <person name="Adriaenssens E.M."/>
            <person name="Foster-Nyarko E."/>
            <person name="Jarju S."/>
            <person name="Secka A."/>
            <person name="Antonio M."/>
            <person name="Oren A."/>
            <person name="Chaudhuri R.R."/>
            <person name="La Ragione R."/>
            <person name="Hildebrand F."/>
            <person name="Pallen M.J."/>
        </authorList>
    </citation>
    <scope>NUCLEOTIDE SEQUENCE</scope>
    <source>
        <strain evidence="11">ChiBcec21-2208</strain>
    </source>
</reference>
<comment type="subcellular location">
    <subcellularLocation>
        <location evidence="1">Cell inner membrane</location>
        <topology evidence="1">Multi-pass membrane protein</topology>
    </subcellularLocation>
    <subcellularLocation>
        <location evidence="9">Cell membrane</location>
        <topology evidence="9">Multi-pass membrane protein</topology>
    </subcellularLocation>
</comment>
<comment type="similarity">
    <text evidence="2 9">Belongs to the ABC-2 integral membrane protein family.</text>
</comment>
<reference evidence="11" key="2">
    <citation type="submission" date="2021-09" db="EMBL/GenBank/DDBJ databases">
        <authorList>
            <person name="Gilroy R."/>
        </authorList>
    </citation>
    <scope>NUCLEOTIDE SEQUENCE</scope>
    <source>
        <strain evidence="11">ChiBcec21-2208</strain>
    </source>
</reference>
<dbReference type="AlphaFoldDB" id="A0A921LMI4"/>
<keyword evidence="7 9" id="KW-1133">Transmembrane helix</keyword>
<evidence type="ECO:0000256" key="9">
    <source>
        <dbReference type="RuleBase" id="RU361157"/>
    </source>
</evidence>
<sequence length="286" mass="32362">MEQMEKQYHVHYSPAKGWARVDFAELWRYKDLIWLFVKRDFTVMYKQTILGPAWVLINPLLSAAMYTVMFGVIAKLPTDGVPQALFYLAGTALWGFFAACINRVSATFTSNSAIFSKVYFPRLTMPISTMLSAFINFVLQFIMFFGLLLFYTAKGQVHPNWAYMPLTLLLLAQVGLLGLGCGIIVSSLTTRYRDLMVVVGFGVQLWMYGTPVVYPLSMIDGMNRVLHIAMVLNPMTAPMETFRFIFFGTGQVTLRLWAVSLVWTVVLLALGLSLFSKVEKTFVDTV</sequence>
<feature type="transmembrane region" description="Helical" evidence="9">
    <location>
        <begin position="195"/>
        <end position="214"/>
    </location>
</feature>
<evidence type="ECO:0000313" key="12">
    <source>
        <dbReference type="Proteomes" id="UP000782880"/>
    </source>
</evidence>
<evidence type="ECO:0000313" key="11">
    <source>
        <dbReference type="EMBL" id="HJG27551.1"/>
    </source>
</evidence>
<feature type="transmembrane region" description="Helical" evidence="9">
    <location>
        <begin position="163"/>
        <end position="188"/>
    </location>
</feature>
<dbReference type="PANTHER" id="PTHR30413:SF8">
    <property type="entry name" value="TRANSPORT PERMEASE PROTEIN"/>
    <property type="match status" value="1"/>
</dbReference>
<dbReference type="InterPro" id="IPR047817">
    <property type="entry name" value="ABC2_TM_bact-type"/>
</dbReference>
<feature type="transmembrane region" description="Helical" evidence="9">
    <location>
        <begin position="256"/>
        <end position="275"/>
    </location>
</feature>
<dbReference type="InterPro" id="IPR013525">
    <property type="entry name" value="ABC2_TM"/>
</dbReference>
<evidence type="ECO:0000256" key="3">
    <source>
        <dbReference type="ARBA" id="ARBA00022448"/>
    </source>
</evidence>
<proteinExistence type="inferred from homology"/>
<organism evidence="11 12">
    <name type="scientific">Subdoligranulum variabile</name>
    <dbReference type="NCBI Taxonomy" id="214851"/>
    <lineage>
        <taxon>Bacteria</taxon>
        <taxon>Bacillati</taxon>
        <taxon>Bacillota</taxon>
        <taxon>Clostridia</taxon>
        <taxon>Eubacteriales</taxon>
        <taxon>Oscillospiraceae</taxon>
        <taxon>Subdoligranulum</taxon>
    </lineage>
</organism>
<dbReference type="Pfam" id="PF01061">
    <property type="entry name" value="ABC2_membrane"/>
    <property type="match status" value="1"/>
</dbReference>
<name>A0A921LMI4_9FIRM</name>
<protein>
    <recommendedName>
        <fullName evidence="9">Transport permease protein</fullName>
    </recommendedName>
</protein>
<dbReference type="PROSITE" id="PS51012">
    <property type="entry name" value="ABC_TM2"/>
    <property type="match status" value="1"/>
</dbReference>